<dbReference type="AlphaFoldDB" id="A0A139I7L1"/>
<reference evidence="1 2" key="1">
    <citation type="submission" date="2015-07" db="EMBL/GenBank/DDBJ databases">
        <title>Comparative genomics of the Sigatoka disease complex on banana suggests a link between parallel evolutionary changes in Pseudocercospora fijiensis and Pseudocercospora eumusae and increased virulence on the banana host.</title>
        <authorList>
            <person name="Chang T.-C."/>
            <person name="Salvucci A."/>
            <person name="Crous P.W."/>
            <person name="Stergiopoulos I."/>
        </authorList>
    </citation>
    <scope>NUCLEOTIDE SEQUENCE [LARGE SCALE GENOMIC DNA]</scope>
    <source>
        <strain evidence="1 2">CBS 116634</strain>
    </source>
</reference>
<dbReference type="Proteomes" id="UP000073492">
    <property type="component" value="Unassembled WGS sequence"/>
</dbReference>
<dbReference type="EMBL" id="LFZO01000241">
    <property type="protein sequence ID" value="KXT10730.1"/>
    <property type="molecule type" value="Genomic_DNA"/>
</dbReference>
<sequence>LIGQRPGTSTDVHRNASRSAGLAALLIRSCAAIKYSSEQMASLLSPPAPLHLISLNVSPEKADPSRNARHIPRPWLTTDQYCIDSRGTVWEGSGAQHRSCATVQAS</sequence>
<evidence type="ECO:0000313" key="2">
    <source>
        <dbReference type="Proteomes" id="UP000073492"/>
    </source>
</evidence>
<organism evidence="1 2">
    <name type="scientific">Pseudocercospora musae</name>
    <dbReference type="NCBI Taxonomy" id="113226"/>
    <lineage>
        <taxon>Eukaryota</taxon>
        <taxon>Fungi</taxon>
        <taxon>Dikarya</taxon>
        <taxon>Ascomycota</taxon>
        <taxon>Pezizomycotina</taxon>
        <taxon>Dothideomycetes</taxon>
        <taxon>Dothideomycetidae</taxon>
        <taxon>Mycosphaerellales</taxon>
        <taxon>Mycosphaerellaceae</taxon>
        <taxon>Pseudocercospora</taxon>
    </lineage>
</organism>
<evidence type="ECO:0000313" key="1">
    <source>
        <dbReference type="EMBL" id="KXT10730.1"/>
    </source>
</evidence>
<accession>A0A139I7L1</accession>
<feature type="non-terminal residue" evidence="1">
    <location>
        <position position="1"/>
    </location>
</feature>
<keyword evidence="2" id="KW-1185">Reference proteome</keyword>
<proteinExistence type="predicted"/>
<gene>
    <name evidence="1" type="ORF">AC579_2739</name>
</gene>
<name>A0A139I7L1_9PEZI</name>
<protein>
    <submittedName>
        <fullName evidence="1">Uncharacterized protein</fullName>
    </submittedName>
</protein>
<comment type="caution">
    <text evidence="1">The sequence shown here is derived from an EMBL/GenBank/DDBJ whole genome shotgun (WGS) entry which is preliminary data.</text>
</comment>